<name>A0A5E4QGY0_9NEOP</name>
<dbReference type="AlphaFoldDB" id="A0A5E4QGY0"/>
<gene>
    <name evidence="2" type="ORF">LSINAPIS_LOCUS8445</name>
</gene>
<evidence type="ECO:0000313" key="3">
    <source>
        <dbReference type="Proteomes" id="UP000324832"/>
    </source>
</evidence>
<protein>
    <submittedName>
        <fullName evidence="2">Uncharacterized protein</fullName>
    </submittedName>
</protein>
<organism evidence="2 3">
    <name type="scientific">Leptidea sinapis</name>
    <dbReference type="NCBI Taxonomy" id="189913"/>
    <lineage>
        <taxon>Eukaryota</taxon>
        <taxon>Metazoa</taxon>
        <taxon>Ecdysozoa</taxon>
        <taxon>Arthropoda</taxon>
        <taxon>Hexapoda</taxon>
        <taxon>Insecta</taxon>
        <taxon>Pterygota</taxon>
        <taxon>Neoptera</taxon>
        <taxon>Endopterygota</taxon>
        <taxon>Lepidoptera</taxon>
        <taxon>Glossata</taxon>
        <taxon>Ditrysia</taxon>
        <taxon>Papilionoidea</taxon>
        <taxon>Pieridae</taxon>
        <taxon>Dismorphiinae</taxon>
        <taxon>Leptidea</taxon>
    </lineage>
</organism>
<keyword evidence="3" id="KW-1185">Reference proteome</keyword>
<sequence>MSIAVRWGFKYASSAPLAKGIAPPWRALQSRLGRLLLSYRLQNEPKMPPKKNLRKLATSPHERKVTCMKAKRSPKVSQINTSNQDNVCDIINLKAF</sequence>
<dbReference type="Proteomes" id="UP000324832">
    <property type="component" value="Unassembled WGS sequence"/>
</dbReference>
<feature type="region of interest" description="Disordered" evidence="1">
    <location>
        <begin position="47"/>
        <end position="78"/>
    </location>
</feature>
<proteinExistence type="predicted"/>
<dbReference type="EMBL" id="FZQP02003001">
    <property type="protein sequence ID" value="VVC97076.1"/>
    <property type="molecule type" value="Genomic_DNA"/>
</dbReference>
<accession>A0A5E4QGY0</accession>
<reference evidence="2 3" key="1">
    <citation type="submission" date="2017-07" db="EMBL/GenBank/DDBJ databases">
        <authorList>
            <person name="Talla V."/>
            <person name="Backstrom N."/>
        </authorList>
    </citation>
    <scope>NUCLEOTIDE SEQUENCE [LARGE SCALE GENOMIC DNA]</scope>
</reference>
<evidence type="ECO:0000256" key="1">
    <source>
        <dbReference type="SAM" id="MobiDB-lite"/>
    </source>
</evidence>
<evidence type="ECO:0000313" key="2">
    <source>
        <dbReference type="EMBL" id="VVC97076.1"/>
    </source>
</evidence>